<feature type="active site" evidence="13">
    <location>
        <position position="7"/>
    </location>
</feature>
<evidence type="ECO:0000256" key="13">
    <source>
        <dbReference type="HAMAP-Rule" id="MF_00034"/>
    </source>
</evidence>
<comment type="subcellular location">
    <subcellularLocation>
        <location evidence="13">Cytoplasm</location>
    </subcellularLocation>
</comment>
<keyword evidence="3 13" id="KW-0540">Nuclease</keyword>
<proteinExistence type="inferred from homology"/>
<dbReference type="PANTHER" id="PTHR30194:SF3">
    <property type="entry name" value="CROSSOVER JUNCTION ENDODEOXYRIBONUCLEASE RUVC"/>
    <property type="match status" value="1"/>
</dbReference>
<keyword evidence="4 13" id="KW-0479">Metal-binding</keyword>
<dbReference type="GO" id="GO:0005737">
    <property type="term" value="C:cytoplasm"/>
    <property type="evidence" value="ECO:0007669"/>
    <property type="project" value="UniProtKB-SubCell"/>
</dbReference>
<dbReference type="PRINTS" id="PR00696">
    <property type="entry name" value="RSOLVASERUVC"/>
</dbReference>
<dbReference type="InterPro" id="IPR036397">
    <property type="entry name" value="RNaseH_sf"/>
</dbReference>
<evidence type="ECO:0000256" key="12">
    <source>
        <dbReference type="ARBA" id="ARBA00029354"/>
    </source>
</evidence>
<dbReference type="GO" id="GO:0000287">
    <property type="term" value="F:magnesium ion binding"/>
    <property type="evidence" value="ECO:0007669"/>
    <property type="project" value="UniProtKB-UniRule"/>
</dbReference>
<accession>A0A0G1C4H8</accession>
<organism evidence="15 16">
    <name type="scientific">Candidatus Woesebacteria bacterium GW2011_GWC1_43_10b</name>
    <dbReference type="NCBI Taxonomy" id="1618585"/>
    <lineage>
        <taxon>Bacteria</taxon>
        <taxon>Candidatus Woeseibacteriota</taxon>
    </lineage>
</organism>
<protein>
    <recommendedName>
        <fullName evidence="13 14">Crossover junction endodeoxyribonuclease RuvC</fullName>
        <ecNumber evidence="13 14">3.1.21.10</ecNumber>
    </recommendedName>
    <alternativeName>
        <fullName evidence="13">Holliday junction nuclease RuvC</fullName>
    </alternativeName>
    <alternativeName>
        <fullName evidence="13">Holliday junction resolvase RuvC</fullName>
    </alternativeName>
</protein>
<keyword evidence="2 13" id="KW-0963">Cytoplasm</keyword>
<keyword evidence="6 13" id="KW-0227">DNA damage</keyword>
<evidence type="ECO:0000256" key="2">
    <source>
        <dbReference type="ARBA" id="ARBA00022490"/>
    </source>
</evidence>
<dbReference type="SUPFAM" id="SSF53098">
    <property type="entry name" value="Ribonuclease H-like"/>
    <property type="match status" value="1"/>
</dbReference>
<dbReference type="InterPro" id="IPR002176">
    <property type="entry name" value="X-over_junc_endoDNase_RuvC"/>
</dbReference>
<dbReference type="CDD" id="cd16962">
    <property type="entry name" value="RuvC"/>
    <property type="match status" value="1"/>
</dbReference>
<feature type="binding site" evidence="13">
    <location>
        <position position="67"/>
    </location>
    <ligand>
        <name>Mg(2+)</name>
        <dbReference type="ChEBI" id="CHEBI:18420"/>
        <label>2</label>
    </ligand>
</feature>
<dbReference type="PATRIC" id="fig|1618585.3.peg.191"/>
<sequence length="175" mass="18638">MLVLGIDPGTATTGYGFVKFLNSEAEVLDYGLIETLKDSSPEARLASIYSELSNILLKFKPDIVAVEKLFFATNVKTATRVGQACGVILLSAAQARIPVYEYAPGEIKKAIAGNGRADKIAMQKAVRLLLGAGIRKKKGKKTHFDNAADALAVALCHGHKEASIDFSVNGGDNNE</sequence>
<comment type="function">
    <text evidence="13">The RuvA-RuvB-RuvC complex processes Holliday junction (HJ) DNA during genetic recombination and DNA repair. Endonuclease that resolves HJ intermediates. Cleaves cruciform DNA by making single-stranded nicks across the HJ at symmetrical positions within the homologous arms, yielding a 5'-phosphate and a 3'-hydroxyl group; requires a central core of homology in the junction. The consensus cleavage sequence is 5'-(A/T)TT(C/G)-3'. Cleavage occurs on the 3'-side of the TT dinucleotide at the point of strand exchange. HJ branch migration catalyzed by RuvA-RuvB allows RuvC to scan DNA until it finds its consensus sequence, where it cleaves and resolves the cruciform DNA.</text>
</comment>
<keyword evidence="11 13" id="KW-0234">DNA repair</keyword>
<reference evidence="15 16" key="1">
    <citation type="journal article" date="2015" name="Nature">
        <title>rRNA introns, odd ribosomes, and small enigmatic genomes across a large radiation of phyla.</title>
        <authorList>
            <person name="Brown C.T."/>
            <person name="Hug L.A."/>
            <person name="Thomas B.C."/>
            <person name="Sharon I."/>
            <person name="Castelle C.J."/>
            <person name="Singh A."/>
            <person name="Wilkins M.J."/>
            <person name="Williams K.H."/>
            <person name="Banfield J.F."/>
        </authorList>
    </citation>
    <scope>NUCLEOTIDE SEQUENCE [LARGE SCALE GENOMIC DNA]</scope>
</reference>
<evidence type="ECO:0000256" key="9">
    <source>
        <dbReference type="ARBA" id="ARBA00023125"/>
    </source>
</evidence>
<feature type="active site" evidence="13">
    <location>
        <position position="145"/>
    </location>
</feature>
<dbReference type="InterPro" id="IPR012337">
    <property type="entry name" value="RNaseH-like_sf"/>
</dbReference>
<comment type="caution">
    <text evidence="15">The sequence shown here is derived from an EMBL/GenBank/DDBJ whole genome shotgun (WGS) entry which is preliminary data.</text>
</comment>
<evidence type="ECO:0000313" key="15">
    <source>
        <dbReference type="EMBL" id="KKS80560.1"/>
    </source>
</evidence>
<keyword evidence="8 13" id="KW-0460">Magnesium</keyword>
<name>A0A0G1C4H8_9BACT</name>
<dbReference type="PANTHER" id="PTHR30194">
    <property type="entry name" value="CROSSOVER JUNCTION ENDODEOXYRIBONUCLEASE RUVC"/>
    <property type="match status" value="1"/>
</dbReference>
<dbReference type="EC" id="3.1.21.10" evidence="13 14"/>
<dbReference type="GO" id="GO:0048476">
    <property type="term" value="C:Holliday junction resolvase complex"/>
    <property type="evidence" value="ECO:0007669"/>
    <property type="project" value="UniProtKB-UniRule"/>
</dbReference>
<dbReference type="FunFam" id="3.30.420.10:FF:000002">
    <property type="entry name" value="Crossover junction endodeoxyribonuclease RuvC"/>
    <property type="match status" value="1"/>
</dbReference>
<dbReference type="NCBIfam" id="NF000711">
    <property type="entry name" value="PRK00039.2-1"/>
    <property type="match status" value="1"/>
</dbReference>
<dbReference type="EMBL" id="LCEY01000014">
    <property type="protein sequence ID" value="KKS80560.1"/>
    <property type="molecule type" value="Genomic_DNA"/>
</dbReference>
<evidence type="ECO:0000256" key="14">
    <source>
        <dbReference type="NCBIfam" id="TIGR00228"/>
    </source>
</evidence>
<keyword evidence="7 13" id="KW-0378">Hydrolase</keyword>
<evidence type="ECO:0000256" key="1">
    <source>
        <dbReference type="ARBA" id="ARBA00009518"/>
    </source>
</evidence>
<evidence type="ECO:0000256" key="8">
    <source>
        <dbReference type="ARBA" id="ARBA00022842"/>
    </source>
</evidence>
<comment type="cofactor">
    <cofactor evidence="13">
        <name>Mg(2+)</name>
        <dbReference type="ChEBI" id="CHEBI:18420"/>
    </cofactor>
    <text evidence="13">Binds 2 Mg(2+) ion per subunit.</text>
</comment>
<dbReference type="GO" id="GO:0008821">
    <property type="term" value="F:crossover junction DNA endonuclease activity"/>
    <property type="evidence" value="ECO:0007669"/>
    <property type="project" value="UniProtKB-UniRule"/>
</dbReference>
<dbReference type="Pfam" id="PF02075">
    <property type="entry name" value="RuvC"/>
    <property type="match status" value="1"/>
</dbReference>
<dbReference type="NCBIfam" id="TIGR00228">
    <property type="entry name" value="ruvC"/>
    <property type="match status" value="1"/>
</dbReference>
<evidence type="ECO:0000256" key="11">
    <source>
        <dbReference type="ARBA" id="ARBA00023204"/>
    </source>
</evidence>
<dbReference type="AlphaFoldDB" id="A0A0G1C4H8"/>
<keyword evidence="9 13" id="KW-0238">DNA-binding</keyword>
<dbReference type="GO" id="GO:0006281">
    <property type="term" value="P:DNA repair"/>
    <property type="evidence" value="ECO:0007669"/>
    <property type="project" value="UniProtKB-UniRule"/>
</dbReference>
<comment type="subunit">
    <text evidence="13">Homodimer which binds Holliday junction (HJ) DNA. The HJ becomes 2-fold symmetrical on binding to RuvC with unstacked arms; it has a different conformation from HJ DNA in complex with RuvA. In the full resolvosome a probable DNA-RuvA(4)-RuvB(12)-RuvC(2) complex forms which resolves the HJ.</text>
</comment>
<comment type="similarity">
    <text evidence="1 13">Belongs to the RuvC family.</text>
</comment>
<dbReference type="HAMAP" id="MF_00034">
    <property type="entry name" value="RuvC"/>
    <property type="match status" value="1"/>
</dbReference>
<dbReference type="GO" id="GO:0006310">
    <property type="term" value="P:DNA recombination"/>
    <property type="evidence" value="ECO:0007669"/>
    <property type="project" value="UniProtKB-UniRule"/>
</dbReference>
<evidence type="ECO:0000256" key="4">
    <source>
        <dbReference type="ARBA" id="ARBA00022723"/>
    </source>
</evidence>
<dbReference type="Proteomes" id="UP000034611">
    <property type="component" value="Unassembled WGS sequence"/>
</dbReference>
<evidence type="ECO:0000256" key="3">
    <source>
        <dbReference type="ARBA" id="ARBA00022722"/>
    </source>
</evidence>
<gene>
    <name evidence="13" type="primary">ruvC</name>
    <name evidence="15" type="ORF">UV56_C0014G0003</name>
</gene>
<dbReference type="GO" id="GO:0003677">
    <property type="term" value="F:DNA binding"/>
    <property type="evidence" value="ECO:0007669"/>
    <property type="project" value="UniProtKB-KW"/>
</dbReference>
<dbReference type="Gene3D" id="3.30.420.10">
    <property type="entry name" value="Ribonuclease H-like superfamily/Ribonuclease H"/>
    <property type="match status" value="1"/>
</dbReference>
<comment type="catalytic activity">
    <reaction evidence="12 13">
        <text>Endonucleolytic cleavage at a junction such as a reciprocal single-stranded crossover between two homologous DNA duplexes (Holliday junction).</text>
        <dbReference type="EC" id="3.1.21.10"/>
    </reaction>
</comment>
<evidence type="ECO:0000256" key="10">
    <source>
        <dbReference type="ARBA" id="ARBA00023172"/>
    </source>
</evidence>
<feature type="binding site" evidence="13">
    <location>
        <position position="7"/>
    </location>
    <ligand>
        <name>Mg(2+)</name>
        <dbReference type="ChEBI" id="CHEBI:18420"/>
        <label>1</label>
    </ligand>
</feature>
<evidence type="ECO:0000256" key="6">
    <source>
        <dbReference type="ARBA" id="ARBA00022763"/>
    </source>
</evidence>
<evidence type="ECO:0000256" key="5">
    <source>
        <dbReference type="ARBA" id="ARBA00022759"/>
    </source>
</evidence>
<keyword evidence="5 13" id="KW-0255">Endonuclease</keyword>
<keyword evidence="10 13" id="KW-0233">DNA recombination</keyword>
<feature type="binding site" evidence="13">
    <location>
        <position position="145"/>
    </location>
    <ligand>
        <name>Mg(2+)</name>
        <dbReference type="ChEBI" id="CHEBI:18420"/>
        <label>1</label>
    </ligand>
</feature>
<feature type="active site" evidence="13">
    <location>
        <position position="67"/>
    </location>
</feature>
<evidence type="ECO:0000256" key="7">
    <source>
        <dbReference type="ARBA" id="ARBA00022801"/>
    </source>
</evidence>
<evidence type="ECO:0000313" key="16">
    <source>
        <dbReference type="Proteomes" id="UP000034611"/>
    </source>
</evidence>